<evidence type="ECO:0000259" key="1">
    <source>
        <dbReference type="PROSITE" id="PS50994"/>
    </source>
</evidence>
<dbReference type="PANTHER" id="PTHR47331:SF1">
    <property type="entry name" value="GAG-LIKE PROTEIN"/>
    <property type="match status" value="1"/>
</dbReference>
<dbReference type="PROSITE" id="PS50994">
    <property type="entry name" value="INTEGRASE"/>
    <property type="match status" value="1"/>
</dbReference>
<dbReference type="Pfam" id="PF05380">
    <property type="entry name" value="Peptidase_A17"/>
    <property type="match status" value="1"/>
</dbReference>
<gene>
    <name evidence="3" type="primary">LOC125776615</name>
</gene>
<evidence type="ECO:0000313" key="3">
    <source>
        <dbReference type="RefSeq" id="XP_049305956.1"/>
    </source>
</evidence>
<dbReference type="Proteomes" id="UP001652620">
    <property type="component" value="Chromosome 2"/>
</dbReference>
<evidence type="ECO:0000313" key="2">
    <source>
        <dbReference type="Proteomes" id="UP001652620"/>
    </source>
</evidence>
<protein>
    <submittedName>
        <fullName evidence="3">Uncharacterized protein LOC125776615</fullName>
    </submittedName>
</protein>
<dbReference type="PANTHER" id="PTHR47331">
    <property type="entry name" value="PHD-TYPE DOMAIN-CONTAINING PROTEIN"/>
    <property type="match status" value="1"/>
</dbReference>
<proteinExistence type="predicted"/>
<dbReference type="Gene3D" id="3.30.420.10">
    <property type="entry name" value="Ribonuclease H-like superfamily/Ribonuclease H"/>
    <property type="match status" value="1"/>
</dbReference>
<dbReference type="SUPFAM" id="SSF53098">
    <property type="entry name" value="Ribonuclease H-like"/>
    <property type="match status" value="1"/>
</dbReference>
<dbReference type="RefSeq" id="XP_049305956.1">
    <property type="nucleotide sequence ID" value="XM_049449999.1"/>
</dbReference>
<dbReference type="InterPro" id="IPR036397">
    <property type="entry name" value="RNaseH_sf"/>
</dbReference>
<accession>A0ABM3J9Q4</accession>
<dbReference type="InterPro" id="IPR012337">
    <property type="entry name" value="RNaseH-like_sf"/>
</dbReference>
<keyword evidence="2" id="KW-1185">Reference proteome</keyword>
<dbReference type="InterPro" id="IPR008042">
    <property type="entry name" value="Retrotrans_Pao"/>
</dbReference>
<reference evidence="3" key="2">
    <citation type="submission" date="2025-08" db="UniProtKB">
        <authorList>
            <consortium name="RefSeq"/>
        </authorList>
    </citation>
    <scope>IDENTIFICATION</scope>
    <source>
        <tissue evidence="3">Adult</tissue>
    </source>
</reference>
<dbReference type="InterPro" id="IPR001584">
    <property type="entry name" value="Integrase_cat-core"/>
</dbReference>
<sequence>MQLSTISIPRYVNVQSSAICQIHGFSDASIRAYGCCIYIRSQTASGIKCMLLTAKSRVAPLKTKSLPRLELSAAHLLSKLWSRVAPMLNRHFEKITFWTDSEIVLHWIKTHPSSLQTFVANRVSEIQELTDKVHWRHVPTKQNPADQVSRGCNVDELNNSIWFGGPQFLLEDPALWPINTHFQLSPEDEALEKKKNAFTLISTTEKNPILDLIEKFSSHRKLLRVVAYLLRWIRRPKMPTEGRDLTSNELHLSFLKIVQVIQHSEFANEIQKLTKGTTLPATLQKLNPFLHEYSDMSLSFKLIRVGGRLLNAPLPYDAKFPLLLYRNSHFVSTYLRFLHFRNHYAGAKALVALLRERIWLINAREACSRTVRNCTHCFHYKPKLQTQIMGNLPSERLRALRPFLICGVDFCGPIYTTLKIRGRPPVKTYIAVFVCFTSKAVHLELVSDLSTNTFIFALKRFIGRRGIPQKIYSDNATNFVGADRKLRELKEAFLAQSTEVKEFAAEEGFSFTFIPPRAPHFGGLWEAAVKSAKHLVVRALGNALLTAEELSTVLAEVEAILNSRPLAPLSQDPNDGEALTPAHLLIGCPLRALPPAQVPTDIIRCCERWQLVCYLKQQFWQQ</sequence>
<dbReference type="GeneID" id="125776615"/>
<reference evidence="2" key="1">
    <citation type="submission" date="2025-05" db="UniProtKB">
        <authorList>
            <consortium name="RefSeq"/>
        </authorList>
    </citation>
    <scope>NUCLEOTIDE SEQUENCE [LARGE SCALE GENOMIC DNA]</scope>
</reference>
<feature type="domain" description="Integrase catalytic" evidence="1">
    <location>
        <begin position="398"/>
        <end position="589"/>
    </location>
</feature>
<organism evidence="2 3">
    <name type="scientific">Bactrocera dorsalis</name>
    <name type="common">Oriental fruit fly</name>
    <name type="synonym">Dacus dorsalis</name>
    <dbReference type="NCBI Taxonomy" id="27457"/>
    <lineage>
        <taxon>Eukaryota</taxon>
        <taxon>Metazoa</taxon>
        <taxon>Ecdysozoa</taxon>
        <taxon>Arthropoda</taxon>
        <taxon>Hexapoda</taxon>
        <taxon>Insecta</taxon>
        <taxon>Pterygota</taxon>
        <taxon>Neoptera</taxon>
        <taxon>Endopterygota</taxon>
        <taxon>Diptera</taxon>
        <taxon>Brachycera</taxon>
        <taxon>Muscomorpha</taxon>
        <taxon>Tephritoidea</taxon>
        <taxon>Tephritidae</taxon>
        <taxon>Bactrocera</taxon>
        <taxon>Bactrocera</taxon>
    </lineage>
</organism>
<name>A0ABM3J9Q4_BACDO</name>